<evidence type="ECO:0000313" key="22">
    <source>
        <dbReference type="EMBL" id="AAZ48549.1"/>
    </source>
</evidence>
<evidence type="ECO:0000259" key="20">
    <source>
        <dbReference type="PROSITE" id="PS50110"/>
    </source>
</evidence>
<dbReference type="InterPro" id="IPR003660">
    <property type="entry name" value="HAMP_dom"/>
</dbReference>
<dbReference type="OrthoDB" id="5519028at2"/>
<dbReference type="SMART" id="SM00388">
    <property type="entry name" value="HisKA"/>
    <property type="match status" value="1"/>
</dbReference>
<proteinExistence type="predicted"/>
<dbReference type="InterPro" id="IPR004358">
    <property type="entry name" value="Sig_transdc_His_kin-like_C"/>
</dbReference>
<keyword evidence="7 18" id="KW-0812">Transmembrane</keyword>
<accession>Q479D2</accession>
<dbReference type="PANTHER" id="PTHR45339:SF3">
    <property type="entry name" value="HISTIDINE KINASE"/>
    <property type="match status" value="1"/>
</dbReference>
<dbReference type="SMART" id="SM00387">
    <property type="entry name" value="HATPase_c"/>
    <property type="match status" value="1"/>
</dbReference>
<feature type="coiled-coil region" evidence="17">
    <location>
        <begin position="30"/>
        <end position="57"/>
    </location>
</feature>
<dbReference type="HOGENOM" id="CLU_000445_114_21_4"/>
<keyword evidence="6 22" id="KW-0808">Transferase</keyword>
<evidence type="ECO:0000256" key="5">
    <source>
        <dbReference type="ARBA" id="ARBA00022553"/>
    </source>
</evidence>
<comment type="function">
    <text evidence="14">Member of the two-component regulatory system BvgS/BvgA. Phosphorylates BvgA via a four-step phosphorelay in response to environmental signals.</text>
</comment>
<evidence type="ECO:0000256" key="10">
    <source>
        <dbReference type="ARBA" id="ARBA00022840"/>
    </source>
</evidence>
<dbReference type="GO" id="GO:0000155">
    <property type="term" value="F:phosphorelay sensor kinase activity"/>
    <property type="evidence" value="ECO:0007669"/>
    <property type="project" value="InterPro"/>
</dbReference>
<evidence type="ECO:0000256" key="2">
    <source>
        <dbReference type="ARBA" id="ARBA00004651"/>
    </source>
</evidence>
<keyword evidence="8" id="KW-0547">Nucleotide-binding</keyword>
<dbReference type="InterPro" id="IPR036097">
    <property type="entry name" value="HisK_dim/P_sf"/>
</dbReference>
<evidence type="ECO:0000256" key="11">
    <source>
        <dbReference type="ARBA" id="ARBA00022989"/>
    </source>
</evidence>
<dbReference type="CDD" id="cd17546">
    <property type="entry name" value="REC_hyHK_CKI1_RcsC-like"/>
    <property type="match status" value="1"/>
</dbReference>
<feature type="domain" description="HAMP" evidence="21">
    <location>
        <begin position="309"/>
        <end position="362"/>
    </location>
</feature>
<dbReference type="CDD" id="cd12914">
    <property type="entry name" value="PDC1_DGC_like"/>
    <property type="match status" value="1"/>
</dbReference>
<dbReference type="SUPFAM" id="SSF103190">
    <property type="entry name" value="Sensory domain-like"/>
    <property type="match status" value="1"/>
</dbReference>
<feature type="modified residue" description="4-aspartylphosphate" evidence="16">
    <location>
        <position position="686"/>
    </location>
</feature>
<dbReference type="GO" id="GO:0005886">
    <property type="term" value="C:plasma membrane"/>
    <property type="evidence" value="ECO:0007669"/>
    <property type="project" value="UniProtKB-SubCell"/>
</dbReference>
<feature type="transmembrane region" description="Helical" evidence="18">
    <location>
        <begin position="285"/>
        <end position="307"/>
    </location>
</feature>
<evidence type="ECO:0000256" key="12">
    <source>
        <dbReference type="ARBA" id="ARBA00023012"/>
    </source>
</evidence>
<dbReference type="Gene3D" id="3.30.450.20">
    <property type="entry name" value="PAS domain"/>
    <property type="match status" value="2"/>
</dbReference>
<dbReference type="Pfam" id="PF00672">
    <property type="entry name" value="HAMP"/>
    <property type="match status" value="1"/>
</dbReference>
<keyword evidence="9 22" id="KW-0418">Kinase</keyword>
<dbReference type="STRING" id="159087.Daro_3821"/>
<dbReference type="Pfam" id="PF02743">
    <property type="entry name" value="dCache_1"/>
    <property type="match status" value="1"/>
</dbReference>
<dbReference type="Gene3D" id="3.30.565.10">
    <property type="entry name" value="Histidine kinase-like ATPase, C-terminal domain"/>
    <property type="match status" value="1"/>
</dbReference>
<dbReference type="Pfam" id="PF00072">
    <property type="entry name" value="Response_reg"/>
    <property type="match status" value="1"/>
</dbReference>
<evidence type="ECO:0000256" key="16">
    <source>
        <dbReference type="PROSITE-ProRule" id="PRU00169"/>
    </source>
</evidence>
<dbReference type="PRINTS" id="PR00344">
    <property type="entry name" value="BCTRLSENSOR"/>
</dbReference>
<dbReference type="PANTHER" id="PTHR45339">
    <property type="entry name" value="HYBRID SIGNAL TRANSDUCTION HISTIDINE KINASE J"/>
    <property type="match status" value="1"/>
</dbReference>
<dbReference type="Pfam" id="PF00512">
    <property type="entry name" value="HisKA"/>
    <property type="match status" value="1"/>
</dbReference>
<evidence type="ECO:0000256" key="18">
    <source>
        <dbReference type="SAM" id="Phobius"/>
    </source>
</evidence>
<dbReference type="SUPFAM" id="SSF55874">
    <property type="entry name" value="ATPase domain of HSP90 chaperone/DNA topoisomerase II/histidine kinase"/>
    <property type="match status" value="1"/>
</dbReference>
<dbReference type="GO" id="GO:0005524">
    <property type="term" value="F:ATP binding"/>
    <property type="evidence" value="ECO:0007669"/>
    <property type="project" value="UniProtKB-KW"/>
</dbReference>
<dbReference type="CDD" id="cd00082">
    <property type="entry name" value="HisKA"/>
    <property type="match status" value="1"/>
</dbReference>
<evidence type="ECO:0000259" key="21">
    <source>
        <dbReference type="PROSITE" id="PS50885"/>
    </source>
</evidence>
<dbReference type="InterPro" id="IPR033479">
    <property type="entry name" value="dCache_1"/>
</dbReference>
<dbReference type="CDD" id="cd18774">
    <property type="entry name" value="PDC2_HK_sensor"/>
    <property type="match status" value="1"/>
</dbReference>
<evidence type="ECO:0000256" key="15">
    <source>
        <dbReference type="ARBA" id="ARBA00070152"/>
    </source>
</evidence>
<dbReference type="InterPro" id="IPR003594">
    <property type="entry name" value="HATPase_dom"/>
</dbReference>
<dbReference type="FunFam" id="3.30.565.10:FF:000010">
    <property type="entry name" value="Sensor histidine kinase RcsC"/>
    <property type="match status" value="1"/>
</dbReference>
<dbReference type="SUPFAM" id="SSF52172">
    <property type="entry name" value="CheY-like"/>
    <property type="match status" value="1"/>
</dbReference>
<evidence type="ECO:0000256" key="3">
    <source>
        <dbReference type="ARBA" id="ARBA00012438"/>
    </source>
</evidence>
<dbReference type="CDD" id="cd06225">
    <property type="entry name" value="HAMP"/>
    <property type="match status" value="1"/>
</dbReference>
<dbReference type="Pfam" id="PF02518">
    <property type="entry name" value="HATPase_c"/>
    <property type="match status" value="1"/>
</dbReference>
<dbReference type="FunFam" id="1.10.287.130:FF:000004">
    <property type="entry name" value="Ethylene receptor 1"/>
    <property type="match status" value="1"/>
</dbReference>
<dbReference type="InterPro" id="IPR001789">
    <property type="entry name" value="Sig_transdc_resp-reg_receiver"/>
</dbReference>
<dbReference type="EC" id="2.7.13.3" evidence="3"/>
<dbReference type="KEGG" id="dar:Daro_3821"/>
<dbReference type="eggNOG" id="COG0784">
    <property type="taxonomic scope" value="Bacteria"/>
</dbReference>
<keyword evidence="17" id="KW-0175">Coiled coil</keyword>
<dbReference type="PROSITE" id="PS50109">
    <property type="entry name" value="HIS_KIN"/>
    <property type="match status" value="1"/>
</dbReference>
<feature type="transmembrane region" description="Helical" evidence="18">
    <location>
        <begin position="12"/>
        <end position="34"/>
    </location>
</feature>
<dbReference type="SMART" id="SM00448">
    <property type="entry name" value="REC"/>
    <property type="match status" value="1"/>
</dbReference>
<dbReference type="EMBL" id="CP000089">
    <property type="protein sequence ID" value="AAZ48549.1"/>
    <property type="molecule type" value="Genomic_DNA"/>
</dbReference>
<evidence type="ECO:0000256" key="7">
    <source>
        <dbReference type="ARBA" id="ARBA00022692"/>
    </source>
</evidence>
<name>Q479D2_DECAR</name>
<keyword evidence="12" id="KW-0902">Two-component regulatory system</keyword>
<dbReference type="InterPro" id="IPR011006">
    <property type="entry name" value="CheY-like_superfamily"/>
</dbReference>
<dbReference type="InterPro" id="IPR036890">
    <property type="entry name" value="HATPase_C_sf"/>
</dbReference>
<dbReference type="eggNOG" id="COG4191">
    <property type="taxonomic scope" value="Bacteria"/>
</dbReference>
<evidence type="ECO:0000256" key="13">
    <source>
        <dbReference type="ARBA" id="ARBA00023136"/>
    </source>
</evidence>
<dbReference type="PROSITE" id="PS50110">
    <property type="entry name" value="RESPONSE_REGULATORY"/>
    <property type="match status" value="1"/>
</dbReference>
<gene>
    <name evidence="22" type="ordered locus">Daro_3821</name>
</gene>
<evidence type="ECO:0000256" key="8">
    <source>
        <dbReference type="ARBA" id="ARBA00022741"/>
    </source>
</evidence>
<keyword evidence="13 18" id="KW-0472">Membrane</keyword>
<keyword evidence="4" id="KW-1003">Cell membrane</keyword>
<evidence type="ECO:0000256" key="9">
    <source>
        <dbReference type="ARBA" id="ARBA00022777"/>
    </source>
</evidence>
<dbReference type="SUPFAM" id="SSF47384">
    <property type="entry name" value="Homodimeric domain of signal transducing histidine kinase"/>
    <property type="match status" value="1"/>
</dbReference>
<evidence type="ECO:0000256" key="4">
    <source>
        <dbReference type="ARBA" id="ARBA00022475"/>
    </source>
</evidence>
<sequence>MTAFRLGSLRVRLLAMLAAPLMVIFAAMFLVTLYERERRIESALEQLQRTAGQLVAEQARNVVEIKELLARLMTVDAIQGYATQPGHCSELLANELKAQRRLVNIGVVDLDGQLLCSAVSGSESLNVADRGYFINALKERDYVIGGPHVGRRVGRPVIPIAVALRDSSGKAIGVIFASLDVGWLNNELAKISRPETSRLGLIDNQGYVLARHPDPEGWVGRSAAETSFFKMLIQHGGSGLAEEVGFDGVPRIYALARFTDTLDGPIHFWLGADKESVTAAIDRQLVRTIAVSAALMLGFLCLAWFIADRWLVKPILAVATAARRLRSGDLDARTGLRRSNDELGELLEAFDHMAEDLAESDRNLRRQAVALERAKGDAEAASAAKSTFLANMSHEIRTPLNGILGMAHLIRRGGLTDEQAKRMDTLQVSSEHLLNIINTILELSKIEAGKFVLEETSVRIETLIANIASILQDRIQAKHLVLRTEVGALPANLLGDATRIQQALLNYAGNAVKFTETGSIALRVLPLEEDADSVLIRFEVQDTGIGIAPEVMPKLFTAFEQADATSTRKYGGTGLGLAITQKIAKLMGGDAGVESTLGVGSTFWFSVRLKKGKQASAMYGNQPMAEEILKRDYRGARILLAEDEPINREVAQIMLNDVGMAVDVAEDGIAALRLAGEVDYALILMDMQMPNMNGLDATRQIRQLPRHKETPILAMTANAFVEDKERCFEAGMNDFIAKPVEPESLYDKLLHWLSRGPSH</sequence>
<keyword evidence="10" id="KW-0067">ATP-binding</keyword>
<dbReference type="Gene3D" id="1.10.287.130">
    <property type="match status" value="1"/>
</dbReference>
<feature type="domain" description="Response regulatory" evidence="20">
    <location>
        <begin position="637"/>
        <end position="753"/>
    </location>
</feature>
<dbReference type="Gene3D" id="3.40.50.2300">
    <property type="match status" value="1"/>
</dbReference>
<dbReference type="CDD" id="cd16922">
    <property type="entry name" value="HATPase_EvgS-ArcB-TorS-like"/>
    <property type="match status" value="1"/>
</dbReference>
<dbReference type="Gene3D" id="6.10.340.10">
    <property type="match status" value="1"/>
</dbReference>
<dbReference type="InterPro" id="IPR005467">
    <property type="entry name" value="His_kinase_dom"/>
</dbReference>
<dbReference type="SMART" id="SM00304">
    <property type="entry name" value="HAMP"/>
    <property type="match status" value="1"/>
</dbReference>
<evidence type="ECO:0000256" key="6">
    <source>
        <dbReference type="ARBA" id="ARBA00022679"/>
    </source>
</evidence>
<comment type="catalytic activity">
    <reaction evidence="1">
        <text>ATP + protein L-histidine = ADP + protein N-phospho-L-histidine.</text>
        <dbReference type="EC" id="2.7.13.3"/>
    </reaction>
</comment>
<evidence type="ECO:0000256" key="14">
    <source>
        <dbReference type="ARBA" id="ARBA00058004"/>
    </source>
</evidence>
<evidence type="ECO:0000256" key="1">
    <source>
        <dbReference type="ARBA" id="ARBA00000085"/>
    </source>
</evidence>
<protein>
    <recommendedName>
        <fullName evidence="15">Virulence sensor protein BvgS</fullName>
        <ecNumber evidence="3">2.7.13.3</ecNumber>
    </recommendedName>
</protein>
<dbReference type="InterPro" id="IPR029151">
    <property type="entry name" value="Sensor-like_sf"/>
</dbReference>
<evidence type="ECO:0000256" key="17">
    <source>
        <dbReference type="SAM" id="Coils"/>
    </source>
</evidence>
<reference evidence="22" key="1">
    <citation type="submission" date="2005-08" db="EMBL/GenBank/DDBJ databases">
        <title>Complete sequence of Dechloromonas aromatica RCB.</title>
        <authorList>
            <person name="Salinero K.K."/>
            <person name="Copeland A."/>
            <person name="Lucas S."/>
            <person name="Lapidus A."/>
            <person name="Barry K."/>
            <person name="Detter J.C."/>
            <person name="Glavina T."/>
            <person name="Hammon N."/>
            <person name="Israni S."/>
            <person name="Pitluck S."/>
            <person name="Di Bartolo G."/>
            <person name="Trong S."/>
            <person name="Schmutz J."/>
            <person name="Larimer F."/>
            <person name="Land M."/>
            <person name="Ivanova N."/>
            <person name="Richardson P."/>
        </authorList>
    </citation>
    <scope>NUCLEOTIDE SEQUENCE</scope>
    <source>
        <strain evidence="22">RCB</strain>
    </source>
</reference>
<organism evidence="22">
    <name type="scientific">Dechloromonas aromatica (strain RCB)</name>
    <dbReference type="NCBI Taxonomy" id="159087"/>
    <lineage>
        <taxon>Bacteria</taxon>
        <taxon>Pseudomonadati</taxon>
        <taxon>Pseudomonadota</taxon>
        <taxon>Betaproteobacteria</taxon>
        <taxon>Rhodocyclales</taxon>
        <taxon>Azonexaceae</taxon>
        <taxon>Dechloromonas</taxon>
    </lineage>
</organism>
<evidence type="ECO:0000259" key="19">
    <source>
        <dbReference type="PROSITE" id="PS50109"/>
    </source>
</evidence>
<keyword evidence="11 18" id="KW-1133">Transmembrane helix</keyword>
<comment type="subcellular location">
    <subcellularLocation>
        <location evidence="2">Cell membrane</location>
        <topology evidence="2">Multi-pass membrane protein</topology>
    </subcellularLocation>
</comment>
<dbReference type="SUPFAM" id="SSF158472">
    <property type="entry name" value="HAMP domain-like"/>
    <property type="match status" value="1"/>
</dbReference>
<feature type="domain" description="Histidine kinase" evidence="19">
    <location>
        <begin position="391"/>
        <end position="611"/>
    </location>
</feature>
<dbReference type="PROSITE" id="PS50885">
    <property type="entry name" value="HAMP"/>
    <property type="match status" value="1"/>
</dbReference>
<dbReference type="AlphaFoldDB" id="Q479D2"/>
<dbReference type="InterPro" id="IPR003661">
    <property type="entry name" value="HisK_dim/P_dom"/>
</dbReference>
<keyword evidence="5 16" id="KW-0597">Phosphoprotein</keyword>